<sequence length="55" mass="5825">MLYNDLSGATHQLDEAALALLLDLRDGLLGAGDLADPALLPLLDSLRQLDLIEPA</sequence>
<evidence type="ECO:0008006" key="5">
    <source>
        <dbReference type="Google" id="ProtNLM"/>
    </source>
</evidence>
<dbReference type="EMBL" id="WNKZ01000058">
    <property type="protein sequence ID" value="MTV54674.1"/>
    <property type="molecule type" value="Genomic_DNA"/>
</dbReference>
<protein>
    <recommendedName>
        <fullName evidence="5">HPr-rel-A system PqqD family peptide chaperone</fullName>
    </recommendedName>
</protein>
<proteinExistence type="predicted"/>
<dbReference type="Proteomes" id="UP000430634">
    <property type="component" value="Unassembled WGS sequence"/>
</dbReference>
<keyword evidence="4" id="KW-1185">Reference proteome</keyword>
<reference evidence="2 3" key="3">
    <citation type="submission" date="2019-11" db="EMBL/GenBank/DDBJ databases">
        <title>Type strains purchased from KCTC, JCM and DSMZ.</title>
        <authorList>
            <person name="Lu H."/>
        </authorList>
    </citation>
    <scope>NUCLEOTIDE SEQUENCE [LARGE SCALE GENOMIC DNA]</scope>
    <source>
        <strain evidence="2 3">KCTC 52429</strain>
    </source>
</reference>
<organism evidence="2 3">
    <name type="scientific">Pseudoduganella buxea</name>
    <dbReference type="NCBI Taxonomy" id="1949069"/>
    <lineage>
        <taxon>Bacteria</taxon>
        <taxon>Pseudomonadati</taxon>
        <taxon>Pseudomonadota</taxon>
        <taxon>Betaproteobacteria</taxon>
        <taxon>Burkholderiales</taxon>
        <taxon>Oxalobacteraceae</taxon>
        <taxon>Telluria group</taxon>
        <taxon>Pseudoduganella</taxon>
    </lineage>
</organism>
<accession>A0A6I3SZZ5</accession>
<reference evidence="1" key="4">
    <citation type="submission" date="2024-05" db="EMBL/GenBank/DDBJ databases">
        <authorList>
            <person name="Sun Q."/>
            <person name="Zhou Y."/>
        </authorList>
    </citation>
    <scope>NUCLEOTIDE SEQUENCE</scope>
    <source>
        <strain evidence="1">CGMCC 1.15931</strain>
    </source>
</reference>
<comment type="caution">
    <text evidence="2">The sequence shown here is derived from an EMBL/GenBank/DDBJ whole genome shotgun (WGS) entry which is preliminary data.</text>
</comment>
<dbReference type="Proteomes" id="UP000622638">
    <property type="component" value="Unassembled WGS sequence"/>
</dbReference>
<name>A0A6I3SZZ5_9BURK</name>
<dbReference type="AlphaFoldDB" id="A0A6I3SZZ5"/>
<gene>
    <name evidence="1" type="ORF">GCM10011572_42910</name>
    <name evidence="2" type="ORF">GM672_18250</name>
</gene>
<dbReference type="RefSeq" id="WP_155471961.1">
    <property type="nucleotide sequence ID" value="NZ_BMKG01000022.1"/>
</dbReference>
<evidence type="ECO:0000313" key="1">
    <source>
        <dbReference type="EMBL" id="GGC17008.1"/>
    </source>
</evidence>
<evidence type="ECO:0000313" key="2">
    <source>
        <dbReference type="EMBL" id="MTV54674.1"/>
    </source>
</evidence>
<evidence type="ECO:0000313" key="4">
    <source>
        <dbReference type="Proteomes" id="UP000622638"/>
    </source>
</evidence>
<evidence type="ECO:0000313" key="3">
    <source>
        <dbReference type="Proteomes" id="UP000430634"/>
    </source>
</evidence>
<dbReference type="EMBL" id="BMKG01000022">
    <property type="protein sequence ID" value="GGC17008.1"/>
    <property type="molecule type" value="Genomic_DNA"/>
</dbReference>
<reference evidence="1" key="1">
    <citation type="journal article" date="2014" name="Int. J. Syst. Evol. Microbiol.">
        <title>Complete genome of a new Firmicutes species belonging to the dominant human colonic microbiota ('Ruminococcus bicirculans') reveals two chromosomes and a selective capacity to utilize plant glucans.</title>
        <authorList>
            <consortium name="NISC Comparative Sequencing Program"/>
            <person name="Wegmann U."/>
            <person name="Louis P."/>
            <person name="Goesmann A."/>
            <person name="Henrissat B."/>
            <person name="Duncan S.H."/>
            <person name="Flint H.J."/>
        </authorList>
    </citation>
    <scope>NUCLEOTIDE SEQUENCE</scope>
    <source>
        <strain evidence="1">CGMCC 1.15931</strain>
    </source>
</reference>
<reference evidence="4" key="2">
    <citation type="journal article" date="2019" name="Int. J. Syst. Evol. Microbiol.">
        <title>The Global Catalogue of Microorganisms (GCM) 10K type strain sequencing project: providing services to taxonomists for standard genome sequencing and annotation.</title>
        <authorList>
            <consortium name="The Broad Institute Genomics Platform"/>
            <consortium name="The Broad Institute Genome Sequencing Center for Infectious Disease"/>
            <person name="Wu L."/>
            <person name="Ma J."/>
        </authorList>
    </citation>
    <scope>NUCLEOTIDE SEQUENCE [LARGE SCALE GENOMIC DNA]</scope>
    <source>
        <strain evidence="4">CGMCC 1.15931</strain>
    </source>
</reference>